<evidence type="ECO:0008006" key="4">
    <source>
        <dbReference type="Google" id="ProtNLM"/>
    </source>
</evidence>
<evidence type="ECO:0000313" key="2">
    <source>
        <dbReference type="EMBL" id="MBP1922552.1"/>
    </source>
</evidence>
<reference evidence="2" key="1">
    <citation type="submission" date="2021-03" db="EMBL/GenBank/DDBJ databases">
        <title>Genomic Encyclopedia of Type Strains, Phase IV (KMG-IV): sequencing the most valuable type-strain genomes for metagenomic binning, comparative biology and taxonomic classification.</title>
        <authorList>
            <person name="Goeker M."/>
        </authorList>
    </citation>
    <scope>NUCLEOTIDE SEQUENCE</scope>
    <source>
        <strain evidence="2">DSM 23564</strain>
    </source>
</reference>
<dbReference type="EMBL" id="JAGGKQ010000009">
    <property type="protein sequence ID" value="MBP1922552.1"/>
    <property type="molecule type" value="Genomic_DNA"/>
</dbReference>
<protein>
    <recommendedName>
        <fullName evidence="4">Universal stress protein</fullName>
    </recommendedName>
</protein>
<dbReference type="Gene3D" id="3.40.50.12370">
    <property type="match status" value="1"/>
</dbReference>
<gene>
    <name evidence="2" type="ORF">J2751_001562</name>
</gene>
<organism evidence="2 3">
    <name type="scientific">Halorubrum alkaliphilum</name>
    <dbReference type="NCBI Taxonomy" id="261290"/>
    <lineage>
        <taxon>Archaea</taxon>
        <taxon>Methanobacteriati</taxon>
        <taxon>Methanobacteriota</taxon>
        <taxon>Stenosarchaea group</taxon>
        <taxon>Halobacteria</taxon>
        <taxon>Halobacteriales</taxon>
        <taxon>Haloferacaceae</taxon>
        <taxon>Halorubrum</taxon>
    </lineage>
</organism>
<proteinExistence type="predicted"/>
<feature type="compositionally biased region" description="Polar residues" evidence="1">
    <location>
        <begin position="1"/>
        <end position="12"/>
    </location>
</feature>
<dbReference type="RefSeq" id="WP_209484807.1">
    <property type="nucleotide sequence ID" value="NZ_JAGGKQ010000009.1"/>
</dbReference>
<feature type="region of interest" description="Disordered" evidence="1">
    <location>
        <begin position="1"/>
        <end position="28"/>
    </location>
</feature>
<evidence type="ECO:0000256" key="1">
    <source>
        <dbReference type="SAM" id="MobiDB-lite"/>
    </source>
</evidence>
<name>A0A8T4GHA9_9EURY</name>
<dbReference type="OrthoDB" id="157328at2157"/>
<keyword evidence="3" id="KW-1185">Reference proteome</keyword>
<comment type="caution">
    <text evidence="2">The sequence shown here is derived from an EMBL/GenBank/DDBJ whole genome shotgun (WGS) entry which is preliminary data.</text>
</comment>
<sequence>MTNTQTPTADEQSGTDDGRQGEDAERPTVLVPLEVLEGESMPDGTSELLANARVILLGYHVIPEQTATEQAREQFGETAMKKLGEFAERLTAAGAAVETRLVFTHEEQATINRIIYEHDCLAVLVPNSIDDPESVLVAVRGTVGVERTTQLIAGLFAGTDVGVTLYHILGPEENEGDAETLLNGVRTDLVERGMRPEAVATRIEQTETPIDAIARVGEEHDAVVMGETDPSVTTFVFGMPSKQVSERFLGPVLVVQRERSEDGDEAN</sequence>
<accession>A0A8T4GHA9</accession>
<dbReference type="AlphaFoldDB" id="A0A8T4GHA9"/>
<feature type="compositionally biased region" description="Basic and acidic residues" evidence="1">
    <location>
        <begin position="16"/>
        <end position="26"/>
    </location>
</feature>
<dbReference type="Proteomes" id="UP000823588">
    <property type="component" value="Unassembled WGS sequence"/>
</dbReference>
<evidence type="ECO:0000313" key="3">
    <source>
        <dbReference type="Proteomes" id="UP000823588"/>
    </source>
</evidence>
<dbReference type="SUPFAM" id="SSF52402">
    <property type="entry name" value="Adenine nucleotide alpha hydrolases-like"/>
    <property type="match status" value="1"/>
</dbReference>